<reference evidence="7" key="6">
    <citation type="submission" date="2023-01" db="EMBL/GenBank/DDBJ databases">
        <title>Human gut microbiome strain richness.</title>
        <authorList>
            <person name="Chen-Liaw A."/>
        </authorList>
    </citation>
    <scope>NUCLEOTIDE SEQUENCE</scope>
    <source>
        <strain evidence="7">1001217st1_A9_1001217B_191108</strain>
    </source>
</reference>
<dbReference type="Gene3D" id="3.40.50.1000">
    <property type="entry name" value="HAD superfamily/HAD-like"/>
    <property type="match status" value="1"/>
</dbReference>
<evidence type="ECO:0000313" key="15">
    <source>
        <dbReference type="EMBL" id="RHM80322.1"/>
    </source>
</evidence>
<dbReference type="SFLD" id="SFLDS00003">
    <property type="entry name" value="Haloacid_Dehalogenase"/>
    <property type="match status" value="1"/>
</dbReference>
<dbReference type="EMBL" id="QRQE01000006">
    <property type="protein sequence ID" value="RHM80322.1"/>
    <property type="molecule type" value="Genomic_DNA"/>
</dbReference>
<evidence type="ECO:0000313" key="10">
    <source>
        <dbReference type="EMBL" id="NSI59533.1"/>
    </source>
</evidence>
<keyword evidence="4" id="KW-0460">Magnesium</keyword>
<dbReference type="Proteomes" id="UP000260808">
    <property type="component" value="Unassembled WGS sequence"/>
</dbReference>
<dbReference type="AlphaFoldDB" id="A0A2N5P2I3"/>
<dbReference type="EMBL" id="JAAIRY010000007">
    <property type="protein sequence ID" value="NSI64913.1"/>
    <property type="molecule type" value="Genomic_DNA"/>
</dbReference>
<evidence type="ECO:0000313" key="5">
    <source>
        <dbReference type="EMBL" id="MCB5492359.1"/>
    </source>
</evidence>
<dbReference type="RefSeq" id="WP_004843465.1">
    <property type="nucleotide sequence ID" value="NZ_AP031446.1"/>
</dbReference>
<dbReference type="EMBL" id="QRIA01000001">
    <property type="protein sequence ID" value="RHG22451.1"/>
    <property type="molecule type" value="Genomic_DNA"/>
</dbReference>
<dbReference type="EMBL" id="QRLN01000026">
    <property type="protein sequence ID" value="RHJ08020.1"/>
    <property type="molecule type" value="Genomic_DNA"/>
</dbReference>
<dbReference type="Proteomes" id="UP001297370">
    <property type="component" value="Unassembled WGS sequence"/>
</dbReference>
<dbReference type="GO" id="GO:0016791">
    <property type="term" value="F:phosphatase activity"/>
    <property type="evidence" value="ECO:0007669"/>
    <property type="project" value="TreeGrafter"/>
</dbReference>
<keyword evidence="2" id="KW-0479">Metal-binding</keyword>
<evidence type="ECO:0000313" key="16">
    <source>
        <dbReference type="Proteomes" id="UP000260808"/>
    </source>
</evidence>
<reference evidence="9" key="3">
    <citation type="submission" date="2020-02" db="EMBL/GenBank/DDBJ databases">
        <authorList>
            <person name="Littmann E."/>
            <person name="Sorbara M."/>
        </authorList>
    </citation>
    <scope>NUCLEOTIDE SEQUENCE</scope>
    <source>
        <strain evidence="11">MSK.11.9</strain>
        <strain evidence="10">MSK.15.32</strain>
        <strain evidence="9">MSK.22.53</strain>
    </source>
</reference>
<dbReference type="Proteomes" id="UP001211731">
    <property type="component" value="Unassembled WGS sequence"/>
</dbReference>
<dbReference type="SUPFAM" id="SSF56784">
    <property type="entry name" value="HAD-like"/>
    <property type="match status" value="1"/>
</dbReference>
<dbReference type="EMBL" id="JAQMLR010000007">
    <property type="protein sequence ID" value="MDB8738923.1"/>
    <property type="molecule type" value="Genomic_DNA"/>
</dbReference>
<dbReference type="NCBIfam" id="TIGR01549">
    <property type="entry name" value="HAD-SF-IA-v1"/>
    <property type="match status" value="1"/>
</dbReference>
<dbReference type="GO" id="GO:0046872">
    <property type="term" value="F:metal ion binding"/>
    <property type="evidence" value="ECO:0007669"/>
    <property type="project" value="UniProtKB-KW"/>
</dbReference>
<dbReference type="PANTHER" id="PTHR46470">
    <property type="entry name" value="N-ACYLNEURAMINATE-9-PHOSPHATASE"/>
    <property type="match status" value="1"/>
</dbReference>
<sequence>MVKAFFFDLDDTLYDYTTADILAKEAVREYCLQNLSISGAVYDRQLAKAYVVAEERIGRECAAVHNRLIRYQCMLEMLKKPLFPHAYKMYRLYWDTLMKQMTLEEGVSLVMKQLKEQGVYVGICTNMTAEIQYQKIEKLGITRWIDGVVTSEEAGVEKPDYRIFSLCREKAEVLPEDCVFIGDSLRHDIEGAKQAGMQVIWYHKAELSEEEQQKAAQENIPVMRQFSQCIELLQPYVQRGRGQKRCLED</sequence>
<name>A0A2N5P2I3_MEDGN</name>
<evidence type="ECO:0000313" key="7">
    <source>
        <dbReference type="EMBL" id="MDB8738923.1"/>
    </source>
</evidence>
<dbReference type="InterPro" id="IPR051400">
    <property type="entry name" value="HAD-like_hydrolase"/>
</dbReference>
<dbReference type="PRINTS" id="PR00413">
    <property type="entry name" value="HADHALOGNASE"/>
</dbReference>
<dbReference type="GO" id="GO:0044281">
    <property type="term" value="P:small molecule metabolic process"/>
    <property type="evidence" value="ECO:0007669"/>
    <property type="project" value="UniProtKB-ARBA"/>
</dbReference>
<dbReference type="EMBL" id="JAPZEG010000005">
    <property type="protein sequence ID" value="MDE1202985.1"/>
    <property type="molecule type" value="Genomic_DNA"/>
</dbReference>
<evidence type="ECO:0000313" key="14">
    <source>
        <dbReference type="EMBL" id="RHJ08020.1"/>
    </source>
</evidence>
<organism evidence="15 18">
    <name type="scientific">Mediterraneibacter gnavus</name>
    <name type="common">Ruminococcus gnavus</name>
    <dbReference type="NCBI Taxonomy" id="33038"/>
    <lineage>
        <taxon>Bacteria</taxon>
        <taxon>Bacillati</taxon>
        <taxon>Bacillota</taxon>
        <taxon>Clostridia</taxon>
        <taxon>Lachnospirales</taxon>
        <taxon>Lachnospiraceae</taxon>
        <taxon>Mediterraneibacter</taxon>
    </lineage>
</organism>
<reference evidence="16 17" key="1">
    <citation type="submission" date="2018-08" db="EMBL/GenBank/DDBJ databases">
        <title>A genome reference for cultivated species of the human gut microbiota.</title>
        <authorList>
            <person name="Zou Y."/>
            <person name="Xue W."/>
            <person name="Luo G."/>
        </authorList>
    </citation>
    <scope>NUCLEOTIDE SEQUENCE [LARGE SCALE GENOMIC DNA]</scope>
    <source>
        <strain evidence="15 18">AF33-12</strain>
        <strain evidence="14 17">AM12-54</strain>
        <strain evidence="13 19">AM22-7AC</strain>
        <strain evidence="12 16">TF01-20-2</strain>
    </source>
</reference>
<dbReference type="InterPro" id="IPR036412">
    <property type="entry name" value="HAD-like_sf"/>
</dbReference>
<dbReference type="EMBL" id="JAAIRM010000004">
    <property type="protein sequence ID" value="NSI18539.1"/>
    <property type="molecule type" value="Genomic_DNA"/>
</dbReference>
<protein>
    <submittedName>
        <fullName evidence="15">HAD family hydrolase</fullName>
    </submittedName>
</protein>
<dbReference type="EMBL" id="JAAIRV010000035">
    <property type="protein sequence ID" value="NSI59533.1"/>
    <property type="molecule type" value="Genomic_DNA"/>
</dbReference>
<gene>
    <name evidence="14" type="ORF">DW142_14140</name>
    <name evidence="13" type="ORF">DW270_00805</name>
    <name evidence="15" type="ORF">DWZ50_03655</name>
    <name evidence="12" type="ORF">DXC31_01775</name>
    <name evidence="9" type="ORF">G4958_04010</name>
    <name evidence="11" type="ORF">G4981_06450</name>
    <name evidence="10" type="ORF">G4993_14215</name>
    <name evidence="6" type="ORF">LIQ08_03055</name>
    <name evidence="5" type="ORF">LIQ10_01195</name>
    <name evidence="8" type="ORF">O4N78_05250</name>
    <name evidence="7" type="ORF">PNU63_09070</name>
</gene>
<evidence type="ECO:0000313" key="19">
    <source>
        <dbReference type="Proteomes" id="UP000285697"/>
    </source>
</evidence>
<dbReference type="PANTHER" id="PTHR46470:SF2">
    <property type="entry name" value="GLYCERALDEHYDE 3-PHOSPHATE PHOSPHATASE"/>
    <property type="match status" value="1"/>
</dbReference>
<evidence type="ECO:0000256" key="4">
    <source>
        <dbReference type="ARBA" id="ARBA00022842"/>
    </source>
</evidence>
<dbReference type="Proteomes" id="UP001296581">
    <property type="component" value="Unassembled WGS sequence"/>
</dbReference>
<comment type="caution">
    <text evidence="15">The sequence shown here is derived from an EMBL/GenBank/DDBJ whole genome shotgun (WGS) entry which is preliminary data.</text>
</comment>
<evidence type="ECO:0000313" key="9">
    <source>
        <dbReference type="EMBL" id="NSI18539.1"/>
    </source>
</evidence>
<dbReference type="Proteomes" id="UP000285697">
    <property type="component" value="Unassembled WGS sequence"/>
</dbReference>
<comment type="cofactor">
    <cofactor evidence="1">
        <name>Mg(2+)</name>
        <dbReference type="ChEBI" id="CHEBI:18420"/>
    </cofactor>
</comment>
<dbReference type="SFLD" id="SFLDG01129">
    <property type="entry name" value="C1.5:_HAD__Beta-PGM__Phosphata"/>
    <property type="match status" value="1"/>
</dbReference>
<dbReference type="GeneID" id="57433470"/>
<evidence type="ECO:0000313" key="13">
    <source>
        <dbReference type="EMBL" id="RHG22451.1"/>
    </source>
</evidence>
<evidence type="ECO:0000256" key="3">
    <source>
        <dbReference type="ARBA" id="ARBA00022801"/>
    </source>
</evidence>
<accession>A0A2N5P2I3</accession>
<dbReference type="Proteomes" id="UP001296643">
    <property type="component" value="Unassembled WGS sequence"/>
</dbReference>
<evidence type="ECO:0000313" key="11">
    <source>
        <dbReference type="EMBL" id="NSI64913.1"/>
    </source>
</evidence>
<dbReference type="Proteomes" id="UP001149331">
    <property type="component" value="Unassembled WGS sequence"/>
</dbReference>
<evidence type="ECO:0000313" key="18">
    <source>
        <dbReference type="Proteomes" id="UP000285610"/>
    </source>
</evidence>
<evidence type="ECO:0000256" key="1">
    <source>
        <dbReference type="ARBA" id="ARBA00001946"/>
    </source>
</evidence>
<dbReference type="NCBIfam" id="TIGR01509">
    <property type="entry name" value="HAD-SF-IA-v3"/>
    <property type="match status" value="1"/>
</dbReference>
<reference evidence="8" key="5">
    <citation type="submission" date="2022-12" db="EMBL/GenBank/DDBJ databases">
        <title>Genome of R. gnavus strain RSHDN_120.</title>
        <authorList>
            <person name="Abdugheni R."/>
        </authorList>
    </citation>
    <scope>NUCLEOTIDE SEQUENCE</scope>
    <source>
        <strain evidence="8">RSHDN_120</strain>
    </source>
</reference>
<dbReference type="EMBL" id="QSSX01000002">
    <property type="protein sequence ID" value="RGM25914.1"/>
    <property type="molecule type" value="Genomic_DNA"/>
</dbReference>
<evidence type="ECO:0000313" key="12">
    <source>
        <dbReference type="EMBL" id="RGM25914.1"/>
    </source>
</evidence>
<evidence type="ECO:0000313" key="6">
    <source>
        <dbReference type="EMBL" id="MCB5618146.1"/>
    </source>
</evidence>
<dbReference type="InterPro" id="IPR006439">
    <property type="entry name" value="HAD-SF_hydro_IA"/>
</dbReference>
<dbReference type="InterPro" id="IPR023214">
    <property type="entry name" value="HAD_sf"/>
</dbReference>
<dbReference type="Proteomes" id="UP001296580">
    <property type="component" value="Unassembled WGS sequence"/>
</dbReference>
<dbReference type="Gene3D" id="1.10.150.520">
    <property type="match status" value="1"/>
</dbReference>
<reference evidence="5" key="4">
    <citation type="submission" date="2021-10" db="EMBL/GenBank/DDBJ databases">
        <title>Collection of gut derived symbiotic bacterial strains cultured from healthy donors.</title>
        <authorList>
            <person name="Lin H."/>
            <person name="Littmann E."/>
            <person name="Claire K."/>
            <person name="Pamer E."/>
        </authorList>
    </citation>
    <scope>NUCLEOTIDE SEQUENCE</scope>
    <source>
        <strain evidence="6">MSK.23.18</strain>
        <strain evidence="5">MSK.23.4</strain>
    </source>
</reference>
<dbReference type="Proteomes" id="UP000283992">
    <property type="component" value="Unassembled WGS sequence"/>
</dbReference>
<proteinExistence type="predicted"/>
<evidence type="ECO:0000313" key="17">
    <source>
        <dbReference type="Proteomes" id="UP000283992"/>
    </source>
</evidence>
<dbReference type="EMBL" id="JAJBNC010000002">
    <property type="protein sequence ID" value="MCB5492359.1"/>
    <property type="molecule type" value="Genomic_DNA"/>
</dbReference>
<evidence type="ECO:0000313" key="8">
    <source>
        <dbReference type="EMBL" id="MDE1202985.1"/>
    </source>
</evidence>
<dbReference type="Proteomes" id="UP000285610">
    <property type="component" value="Unassembled WGS sequence"/>
</dbReference>
<dbReference type="Proteomes" id="UP001297422">
    <property type="component" value="Unassembled WGS sequence"/>
</dbReference>
<evidence type="ECO:0000256" key="2">
    <source>
        <dbReference type="ARBA" id="ARBA00022723"/>
    </source>
</evidence>
<keyword evidence="3 15" id="KW-0378">Hydrolase</keyword>
<reference evidence="9" key="2">
    <citation type="journal article" date="2020" name="Cell Host Microbe">
        <title>Functional and Genomic Variation between Human-Derived Isolates of Lachnospiraceae Reveals Inter- and Intra-Species Diversity.</title>
        <authorList>
            <person name="Sorbara M.T."/>
            <person name="Littmann E.R."/>
            <person name="Fontana E."/>
            <person name="Moody T.U."/>
            <person name="Kohout C.E."/>
            <person name="Gjonbalaj M."/>
            <person name="Eaton V."/>
            <person name="Seok R."/>
            <person name="Leiner I.M."/>
            <person name="Pamer E.G."/>
        </authorList>
    </citation>
    <scope>NUCLEOTIDE SEQUENCE</scope>
    <source>
        <strain evidence="11">MSK.11.9</strain>
        <strain evidence="10">MSK.15.32</strain>
        <strain evidence="9">MSK.22.53</strain>
    </source>
</reference>
<dbReference type="Pfam" id="PF00702">
    <property type="entry name" value="Hydrolase"/>
    <property type="match status" value="1"/>
</dbReference>
<dbReference type="EMBL" id="JAJBOM010000002">
    <property type="protein sequence ID" value="MCB5618146.1"/>
    <property type="molecule type" value="Genomic_DNA"/>
</dbReference>